<dbReference type="AlphaFoldDB" id="A0A0J6HML0"/>
<dbReference type="Pfam" id="PF13561">
    <property type="entry name" value="adh_short_C2"/>
    <property type="match status" value="1"/>
</dbReference>
<feature type="domain" description="Ketoreductase" evidence="4">
    <location>
        <begin position="7"/>
        <end position="191"/>
    </location>
</feature>
<gene>
    <name evidence="5" type="ORF">F7R14_18410</name>
    <name evidence="6" type="ORF">SAMN04490191_3721</name>
</gene>
<dbReference type="EMBL" id="VZPO01000007">
    <property type="protein sequence ID" value="KAB0502879.1"/>
    <property type="molecule type" value="Genomic_DNA"/>
</dbReference>
<reference evidence="7" key="1">
    <citation type="submission" date="2016-10" db="EMBL/GenBank/DDBJ databases">
        <authorList>
            <person name="Varghese N."/>
            <person name="Submissions S."/>
        </authorList>
    </citation>
    <scope>NUCLEOTIDE SEQUENCE [LARGE SCALE GENOMIC DNA]</scope>
    <source>
        <strain evidence="7">BS3782</strain>
    </source>
</reference>
<reference evidence="6" key="2">
    <citation type="submission" date="2016-10" db="EMBL/GenBank/DDBJ databases">
        <authorList>
            <person name="de Groot N.N."/>
        </authorList>
    </citation>
    <scope>NUCLEOTIDE SEQUENCE [LARGE SCALE GENOMIC DNA]</scope>
    <source>
        <strain evidence="6">BS3782</strain>
    </source>
</reference>
<dbReference type="PRINTS" id="PR00081">
    <property type="entry name" value="GDHRDH"/>
</dbReference>
<accession>A0A0J6HML0</accession>
<dbReference type="FunFam" id="3.40.50.720:FF:000374">
    <property type="entry name" value="3-oxoacyl-(Acyl-carrier-protein) reductase"/>
    <property type="match status" value="1"/>
</dbReference>
<dbReference type="Proteomes" id="UP000434925">
    <property type="component" value="Unassembled WGS sequence"/>
</dbReference>
<dbReference type="SMART" id="SM00822">
    <property type="entry name" value="PKS_KR"/>
    <property type="match status" value="1"/>
</dbReference>
<dbReference type="InterPro" id="IPR036291">
    <property type="entry name" value="NAD(P)-bd_dom_sf"/>
</dbReference>
<reference evidence="5 8" key="3">
    <citation type="submission" date="2019-09" db="EMBL/GenBank/DDBJ databases">
        <title>Draft genome sequences of 48 bacterial type strains from the CCUG.</title>
        <authorList>
            <person name="Tunovic T."/>
            <person name="Pineiro-Iglesias B."/>
            <person name="Unosson C."/>
            <person name="Inganas E."/>
            <person name="Ohlen M."/>
            <person name="Cardew S."/>
            <person name="Jensie-Markopoulos S."/>
            <person name="Salva-Serra F."/>
            <person name="Jaen-Luchoro D."/>
            <person name="Karlsson R."/>
            <person name="Svensson-Stadler L."/>
            <person name="Chun J."/>
            <person name="Moore E."/>
        </authorList>
    </citation>
    <scope>NUCLEOTIDE SEQUENCE [LARGE SCALE GENOMIC DNA]</scope>
    <source>
        <strain evidence="5 8">CCUG 51522</strain>
    </source>
</reference>
<evidence type="ECO:0000313" key="5">
    <source>
        <dbReference type="EMBL" id="KAB0502879.1"/>
    </source>
</evidence>
<evidence type="ECO:0000313" key="7">
    <source>
        <dbReference type="Proteomes" id="UP000182814"/>
    </source>
</evidence>
<sequence length="255" mass="26803">MTKKSDRIALITGASRGIGRSNALKLAENGVDVIITYLSSADAAAAVVSEIEALGRRAVALHLDVGNAGTFAKFANDVKTTLQQKWQRDRFDYLINNAGGGTYATVADTTEQEFDLMINTHLKGTFFLTQKLLPLIEDGGRILNTSSGLTRFTVSGYAAYAAAKAGVDVLTRYMARELGSRRISVNAIAPGATETDFGGGALRDDSALNAQFAGMTALGRNARPDDIGSVVAALLGEGTGWITGQRIEASGGLLL</sequence>
<dbReference type="GO" id="GO:0016491">
    <property type="term" value="F:oxidoreductase activity"/>
    <property type="evidence" value="ECO:0007669"/>
    <property type="project" value="UniProtKB-KW"/>
</dbReference>
<proteinExistence type="inferred from homology"/>
<dbReference type="Gene3D" id="3.40.50.720">
    <property type="entry name" value="NAD(P)-binding Rossmann-like Domain"/>
    <property type="match status" value="1"/>
</dbReference>
<evidence type="ECO:0000256" key="3">
    <source>
        <dbReference type="ARBA" id="ARBA00023002"/>
    </source>
</evidence>
<dbReference type="SUPFAM" id="SSF51735">
    <property type="entry name" value="NAD(P)-binding Rossmann-fold domains"/>
    <property type="match status" value="1"/>
</dbReference>
<protein>
    <submittedName>
        <fullName evidence="6">NAD(P)-dependent dehydrogenase, short-chain alcohol dehydrogenase family</fullName>
    </submittedName>
    <submittedName>
        <fullName evidence="5">SDR family oxidoreductase</fullName>
    </submittedName>
</protein>
<evidence type="ECO:0000256" key="2">
    <source>
        <dbReference type="ARBA" id="ARBA00022857"/>
    </source>
</evidence>
<evidence type="ECO:0000256" key="1">
    <source>
        <dbReference type="ARBA" id="ARBA00006484"/>
    </source>
</evidence>
<evidence type="ECO:0000313" key="8">
    <source>
        <dbReference type="Proteomes" id="UP000434925"/>
    </source>
</evidence>
<dbReference type="Proteomes" id="UP000182814">
    <property type="component" value="Chromosome I"/>
</dbReference>
<dbReference type="PANTHER" id="PTHR43639:SF1">
    <property type="entry name" value="SHORT-CHAIN DEHYDROGENASE_REDUCTASE FAMILY PROTEIN"/>
    <property type="match status" value="1"/>
</dbReference>
<organism evidence="6 7">
    <name type="scientific">Pseudomonas lini</name>
    <dbReference type="NCBI Taxonomy" id="163011"/>
    <lineage>
        <taxon>Bacteria</taxon>
        <taxon>Pseudomonadati</taxon>
        <taxon>Pseudomonadota</taxon>
        <taxon>Gammaproteobacteria</taxon>
        <taxon>Pseudomonadales</taxon>
        <taxon>Pseudomonadaceae</taxon>
        <taxon>Pseudomonas</taxon>
    </lineage>
</organism>
<comment type="similarity">
    <text evidence="1">Belongs to the short-chain dehydrogenases/reductases (SDR) family.</text>
</comment>
<dbReference type="RefSeq" id="WP_048393587.1">
    <property type="nucleotide sequence ID" value="NZ_JYLB01000001.1"/>
</dbReference>
<evidence type="ECO:0000313" key="6">
    <source>
        <dbReference type="EMBL" id="SDT27037.1"/>
    </source>
</evidence>
<keyword evidence="3" id="KW-0560">Oxidoreductase</keyword>
<dbReference type="InterPro" id="IPR057326">
    <property type="entry name" value="KR_dom"/>
</dbReference>
<evidence type="ECO:0000259" key="4">
    <source>
        <dbReference type="SMART" id="SM00822"/>
    </source>
</evidence>
<dbReference type="PANTHER" id="PTHR43639">
    <property type="entry name" value="OXIDOREDUCTASE, SHORT-CHAIN DEHYDROGENASE/REDUCTASE FAMILY (AFU_ORTHOLOGUE AFUA_5G02870)"/>
    <property type="match status" value="1"/>
</dbReference>
<keyword evidence="7" id="KW-1185">Reference proteome</keyword>
<dbReference type="EMBL" id="LT629746">
    <property type="protein sequence ID" value="SDT27037.1"/>
    <property type="molecule type" value="Genomic_DNA"/>
</dbReference>
<dbReference type="PATRIC" id="fig|163011.3.peg.1207"/>
<dbReference type="PRINTS" id="PR00080">
    <property type="entry name" value="SDRFAMILY"/>
</dbReference>
<name>A0A0J6HML0_9PSED</name>
<dbReference type="InterPro" id="IPR002347">
    <property type="entry name" value="SDR_fam"/>
</dbReference>
<keyword evidence="2" id="KW-0521">NADP</keyword>